<evidence type="ECO:0000256" key="1">
    <source>
        <dbReference type="SAM" id="MobiDB-lite"/>
    </source>
</evidence>
<dbReference type="EMBL" id="PKMF04000130">
    <property type="protein sequence ID" value="KAK7848189.1"/>
    <property type="molecule type" value="Genomic_DNA"/>
</dbReference>
<evidence type="ECO:0000313" key="3">
    <source>
        <dbReference type="Proteomes" id="UP000237347"/>
    </source>
</evidence>
<dbReference type="AlphaFoldDB" id="A0AAW0LBC1"/>
<sequence>MAESLKMAHSHYAKMAKLFSSWSGDVETMVASMNKTFKTLDWHQPDDTKFYNAIRVALSRRTQISYVESNLRTHQNEESDAVSSIQARLKEAGPADHENTKYI</sequence>
<protein>
    <submittedName>
        <fullName evidence="2">Uncharacterized protein</fullName>
    </submittedName>
</protein>
<gene>
    <name evidence="2" type="ORF">CFP56_005414</name>
</gene>
<accession>A0AAW0LBC1</accession>
<dbReference type="Proteomes" id="UP000237347">
    <property type="component" value="Unassembled WGS sequence"/>
</dbReference>
<keyword evidence="3" id="KW-1185">Reference proteome</keyword>
<comment type="caution">
    <text evidence="2">The sequence shown here is derived from an EMBL/GenBank/DDBJ whole genome shotgun (WGS) entry which is preliminary data.</text>
</comment>
<name>A0AAW0LBC1_QUESU</name>
<evidence type="ECO:0000313" key="2">
    <source>
        <dbReference type="EMBL" id="KAK7848189.1"/>
    </source>
</evidence>
<feature type="region of interest" description="Disordered" evidence="1">
    <location>
        <begin position="72"/>
        <end position="103"/>
    </location>
</feature>
<reference evidence="2 3" key="1">
    <citation type="journal article" date="2018" name="Sci. Data">
        <title>The draft genome sequence of cork oak.</title>
        <authorList>
            <person name="Ramos A.M."/>
            <person name="Usie A."/>
            <person name="Barbosa P."/>
            <person name="Barros P.M."/>
            <person name="Capote T."/>
            <person name="Chaves I."/>
            <person name="Simoes F."/>
            <person name="Abreu I."/>
            <person name="Carrasquinho I."/>
            <person name="Faro C."/>
            <person name="Guimaraes J.B."/>
            <person name="Mendonca D."/>
            <person name="Nobrega F."/>
            <person name="Rodrigues L."/>
            <person name="Saibo N.J.M."/>
            <person name="Varela M.C."/>
            <person name="Egas C."/>
            <person name="Matos J."/>
            <person name="Miguel C.M."/>
            <person name="Oliveira M.M."/>
            <person name="Ricardo C.P."/>
            <person name="Goncalves S."/>
        </authorList>
    </citation>
    <scope>NUCLEOTIDE SEQUENCE [LARGE SCALE GENOMIC DNA]</scope>
    <source>
        <strain evidence="3">cv. HL8</strain>
    </source>
</reference>
<organism evidence="2 3">
    <name type="scientific">Quercus suber</name>
    <name type="common">Cork oak</name>
    <dbReference type="NCBI Taxonomy" id="58331"/>
    <lineage>
        <taxon>Eukaryota</taxon>
        <taxon>Viridiplantae</taxon>
        <taxon>Streptophyta</taxon>
        <taxon>Embryophyta</taxon>
        <taxon>Tracheophyta</taxon>
        <taxon>Spermatophyta</taxon>
        <taxon>Magnoliopsida</taxon>
        <taxon>eudicotyledons</taxon>
        <taxon>Gunneridae</taxon>
        <taxon>Pentapetalae</taxon>
        <taxon>rosids</taxon>
        <taxon>fabids</taxon>
        <taxon>Fagales</taxon>
        <taxon>Fagaceae</taxon>
        <taxon>Quercus</taxon>
    </lineage>
</organism>
<proteinExistence type="predicted"/>
<feature type="compositionally biased region" description="Basic and acidic residues" evidence="1">
    <location>
        <begin position="88"/>
        <end position="103"/>
    </location>
</feature>